<comment type="catalytic activity">
    <reaction evidence="5">
        <text>N(6)-[(R)-lipoyl]-L-lysyl-[glycine-cleavage complex H protein] + glycine + H(+) = N(6)-[(R)-S(8)-aminomethyldihydrolipoyl]-L-lysyl-[glycine-cleavage complex H protein] + CO2</text>
        <dbReference type="Rhea" id="RHEA:24304"/>
        <dbReference type="Rhea" id="RHEA-COMP:10494"/>
        <dbReference type="Rhea" id="RHEA-COMP:10495"/>
        <dbReference type="ChEBI" id="CHEBI:15378"/>
        <dbReference type="ChEBI" id="CHEBI:16526"/>
        <dbReference type="ChEBI" id="CHEBI:57305"/>
        <dbReference type="ChEBI" id="CHEBI:83099"/>
        <dbReference type="ChEBI" id="CHEBI:83143"/>
        <dbReference type="EC" id="1.4.4.2"/>
    </reaction>
</comment>
<sequence length="507" mass="55709">MSIKKVTSHPTQNEELIFDRSQTGRVGYRLPKLDIEETNLDEILPLELRRDDDLEGVPEVSEVDVIRHFTRMSTWNYSIDLGMYPLGSCTMKYNSRLNEKVARIVGFANLHPLAPEREAQGALELIYNLQEDLAEITGLPGVSLQPAAGAHGEMTGVMLIRAFLDKRDGEKSKERRVMLIPDSAHGTNPASAHLAGFTVKTIRSTSEGLTDMEHLKTLCGEGGIAGLMLTNPNTVGLFETNIRQICDEIHNAGGLVYMDGANMNALVGVARPGDMGVDVIHLNLHKTFSTPHGGGGPGSGPCCCTVELEPFLPTPRIVKDGENYKLDFNRPESIGRVKAFFGNFGMMIRALAYIQTHGAEGLREATEAAVLNARYVGHHLTDAYDKPFESDSMHEVIFSHKKQSRKGVHTLDIAKRLIDYGFHPMTIYFPLIVEGAMLIEPTESVGRADLDAFIDAMRSIAEEAVETPDLVIGAPHTTRIGRLDEATAARKPVLRWKPDMEATAKSA</sequence>
<evidence type="ECO:0000256" key="1">
    <source>
        <dbReference type="ARBA" id="ARBA00003788"/>
    </source>
</evidence>
<dbReference type="EC" id="1.4.4.2" evidence="2"/>
<organism evidence="7">
    <name type="scientific">uncultured Pyrinomonadaceae bacterium</name>
    <dbReference type="NCBI Taxonomy" id="2283094"/>
    <lineage>
        <taxon>Bacteria</taxon>
        <taxon>Pseudomonadati</taxon>
        <taxon>Acidobacteriota</taxon>
        <taxon>Blastocatellia</taxon>
        <taxon>Blastocatellales</taxon>
        <taxon>Pyrinomonadaceae</taxon>
        <taxon>environmental samples</taxon>
    </lineage>
</organism>
<dbReference type="GO" id="GO:0019464">
    <property type="term" value="P:glycine decarboxylation via glycine cleavage system"/>
    <property type="evidence" value="ECO:0007669"/>
    <property type="project" value="TreeGrafter"/>
</dbReference>
<dbReference type="GO" id="GO:0016594">
    <property type="term" value="F:glycine binding"/>
    <property type="evidence" value="ECO:0007669"/>
    <property type="project" value="TreeGrafter"/>
</dbReference>
<proteinExistence type="predicted"/>
<comment type="function">
    <text evidence="1">The glycine cleavage system catalyzes the degradation of glycine. The P protein binds the alpha-amino group of glycine through its pyridoxal phosphate cofactor; CO(2) is released and the remaining methylamine moiety is then transferred to the lipoamide cofactor of the H protein.</text>
</comment>
<dbReference type="Pfam" id="PF21478">
    <property type="entry name" value="GcvP2_C"/>
    <property type="match status" value="1"/>
</dbReference>
<dbReference type="FunFam" id="3.90.1150.10:FF:000014">
    <property type="entry name" value="Probable glycine dehydrogenase (decarboxylating) subunit 2"/>
    <property type="match status" value="1"/>
</dbReference>
<dbReference type="PANTHER" id="PTHR11773:SF1">
    <property type="entry name" value="GLYCINE DEHYDROGENASE (DECARBOXYLATING), MITOCHONDRIAL"/>
    <property type="match status" value="1"/>
</dbReference>
<dbReference type="Gene3D" id="3.40.640.10">
    <property type="entry name" value="Type I PLP-dependent aspartate aminotransferase-like (Major domain)"/>
    <property type="match status" value="1"/>
</dbReference>
<keyword evidence="4 7" id="KW-0560">Oxidoreductase</keyword>
<evidence type="ECO:0000256" key="3">
    <source>
        <dbReference type="ARBA" id="ARBA00022898"/>
    </source>
</evidence>
<protein>
    <recommendedName>
        <fullName evidence="2">glycine dehydrogenase (aminomethyl-transferring)</fullName>
        <ecNumber evidence="2">1.4.4.2</ecNumber>
    </recommendedName>
</protein>
<evidence type="ECO:0000313" key="7">
    <source>
        <dbReference type="EMBL" id="CAA9430445.1"/>
    </source>
</evidence>
<name>A0A6J4Q4J3_9BACT</name>
<dbReference type="GO" id="GO:0030170">
    <property type="term" value="F:pyridoxal phosphate binding"/>
    <property type="evidence" value="ECO:0007669"/>
    <property type="project" value="TreeGrafter"/>
</dbReference>
<evidence type="ECO:0000256" key="5">
    <source>
        <dbReference type="ARBA" id="ARBA00049026"/>
    </source>
</evidence>
<dbReference type="GO" id="GO:0004375">
    <property type="term" value="F:glycine dehydrogenase (decarboxylating) activity"/>
    <property type="evidence" value="ECO:0007669"/>
    <property type="project" value="UniProtKB-EC"/>
</dbReference>
<dbReference type="AlphaFoldDB" id="A0A6J4Q4J3"/>
<dbReference type="GO" id="GO:0005960">
    <property type="term" value="C:glycine cleavage complex"/>
    <property type="evidence" value="ECO:0007669"/>
    <property type="project" value="TreeGrafter"/>
</dbReference>
<dbReference type="InterPro" id="IPR015424">
    <property type="entry name" value="PyrdxlP-dep_Trfase"/>
</dbReference>
<evidence type="ECO:0000256" key="2">
    <source>
        <dbReference type="ARBA" id="ARBA00012134"/>
    </source>
</evidence>
<dbReference type="InterPro" id="IPR015422">
    <property type="entry name" value="PyrdxlP-dep_Trfase_small"/>
</dbReference>
<gene>
    <name evidence="7" type="ORF">AVDCRST_MAG74-3658</name>
</gene>
<dbReference type="Gene3D" id="6.20.440.10">
    <property type="match status" value="1"/>
</dbReference>
<evidence type="ECO:0000259" key="6">
    <source>
        <dbReference type="Pfam" id="PF21478"/>
    </source>
</evidence>
<dbReference type="PANTHER" id="PTHR11773">
    <property type="entry name" value="GLYCINE DEHYDROGENASE, DECARBOXYLATING"/>
    <property type="match status" value="1"/>
</dbReference>
<dbReference type="InterPro" id="IPR020581">
    <property type="entry name" value="GDC_P"/>
</dbReference>
<dbReference type="InterPro" id="IPR049316">
    <property type="entry name" value="GDC-P_C"/>
</dbReference>
<accession>A0A6J4Q4J3</accession>
<dbReference type="NCBIfam" id="NF003346">
    <property type="entry name" value="PRK04366.1"/>
    <property type="match status" value="1"/>
</dbReference>
<dbReference type="Gene3D" id="3.90.1150.10">
    <property type="entry name" value="Aspartate Aminotransferase, domain 1"/>
    <property type="match status" value="1"/>
</dbReference>
<dbReference type="GO" id="GO:0005829">
    <property type="term" value="C:cytosol"/>
    <property type="evidence" value="ECO:0007669"/>
    <property type="project" value="TreeGrafter"/>
</dbReference>
<dbReference type="EMBL" id="CADCUR010000303">
    <property type="protein sequence ID" value="CAA9430445.1"/>
    <property type="molecule type" value="Genomic_DNA"/>
</dbReference>
<reference evidence="7" key="1">
    <citation type="submission" date="2020-02" db="EMBL/GenBank/DDBJ databases">
        <authorList>
            <person name="Meier V. D."/>
        </authorList>
    </citation>
    <scope>NUCLEOTIDE SEQUENCE</scope>
    <source>
        <strain evidence="7">AVDCRST_MAG74</strain>
    </source>
</reference>
<dbReference type="InterPro" id="IPR015421">
    <property type="entry name" value="PyrdxlP-dep_Trfase_major"/>
</dbReference>
<dbReference type="FunFam" id="3.40.640.10:FF:000224">
    <property type="entry name" value="Probable glycine dehydrogenase (decarboxylating) subunit 2"/>
    <property type="match status" value="1"/>
</dbReference>
<dbReference type="SUPFAM" id="SSF53383">
    <property type="entry name" value="PLP-dependent transferases"/>
    <property type="match status" value="1"/>
</dbReference>
<evidence type="ECO:0000256" key="4">
    <source>
        <dbReference type="ARBA" id="ARBA00023002"/>
    </source>
</evidence>
<keyword evidence="3" id="KW-0663">Pyridoxal phosphate</keyword>
<feature type="domain" description="Glycine dehydrogenase C-terminal" evidence="6">
    <location>
        <begin position="365"/>
        <end position="466"/>
    </location>
</feature>